<dbReference type="RefSeq" id="WP_096326356.1">
    <property type="nucleotide sequence ID" value="NZ_FOMX01000015.1"/>
</dbReference>
<evidence type="ECO:0000313" key="2">
    <source>
        <dbReference type="EMBL" id="SFE55549.1"/>
    </source>
</evidence>
<feature type="transmembrane region" description="Helical" evidence="1">
    <location>
        <begin position="12"/>
        <end position="33"/>
    </location>
</feature>
<keyword evidence="1" id="KW-0812">Transmembrane</keyword>
<accession>A0A1I2BHJ7</accession>
<sequence>MLAHAKNFARNTFLAGVFAAIPLVVTVFVLWYVDHLTREPLKEFAGIDVPFAGVGLALVGIFALGLVVRSLVGRYVLAAIDRLLLKVPVLAELYKAWKQISLTPGGSSGIYSKVVLVRLDGDAWHLAFTSGEPIGAGTDAVCVFVPTTPNPMVGRLLFVPLSRCRSTSLAVEEVFKFLLSGGNYVPEEVAAAARDGAPARPPPSVPDA</sequence>
<keyword evidence="1" id="KW-0472">Membrane</keyword>
<dbReference type="PANTHER" id="PTHR31876">
    <property type="entry name" value="COV-LIKE PROTEIN 1"/>
    <property type="match status" value="1"/>
</dbReference>
<dbReference type="AlphaFoldDB" id="A0A1I2BHJ7"/>
<dbReference type="OrthoDB" id="9780267at2"/>
<dbReference type="STRING" id="54.SAMN02745121_04681"/>
<dbReference type="Proteomes" id="UP000199400">
    <property type="component" value="Unassembled WGS sequence"/>
</dbReference>
<dbReference type="EMBL" id="FOMX01000015">
    <property type="protein sequence ID" value="SFE55549.1"/>
    <property type="molecule type" value="Genomic_DNA"/>
</dbReference>
<proteinExistence type="predicted"/>
<protein>
    <submittedName>
        <fullName evidence="2">Uncharacterized membrane protein</fullName>
    </submittedName>
</protein>
<reference evidence="3" key="1">
    <citation type="submission" date="2016-10" db="EMBL/GenBank/DDBJ databases">
        <authorList>
            <person name="Varghese N."/>
            <person name="Submissions S."/>
        </authorList>
    </citation>
    <scope>NUCLEOTIDE SEQUENCE [LARGE SCALE GENOMIC DNA]</scope>
    <source>
        <strain evidence="3">ATCC 25963</strain>
    </source>
</reference>
<keyword evidence="1" id="KW-1133">Transmembrane helix</keyword>
<dbReference type="Pfam" id="PF04367">
    <property type="entry name" value="DUF502"/>
    <property type="match status" value="1"/>
</dbReference>
<dbReference type="PANTHER" id="PTHR31876:SF26">
    <property type="entry name" value="PROTEIN LIKE COV 2"/>
    <property type="match status" value="1"/>
</dbReference>
<name>A0A1I2BHJ7_9BACT</name>
<keyword evidence="3" id="KW-1185">Reference proteome</keyword>
<evidence type="ECO:0000256" key="1">
    <source>
        <dbReference type="SAM" id="Phobius"/>
    </source>
</evidence>
<dbReference type="InterPro" id="IPR007462">
    <property type="entry name" value="COV1-like"/>
</dbReference>
<feature type="transmembrane region" description="Helical" evidence="1">
    <location>
        <begin position="53"/>
        <end position="72"/>
    </location>
</feature>
<organism evidence="2 3">
    <name type="scientific">Nannocystis exedens</name>
    <dbReference type="NCBI Taxonomy" id="54"/>
    <lineage>
        <taxon>Bacteria</taxon>
        <taxon>Pseudomonadati</taxon>
        <taxon>Myxococcota</taxon>
        <taxon>Polyangia</taxon>
        <taxon>Nannocystales</taxon>
        <taxon>Nannocystaceae</taxon>
        <taxon>Nannocystis</taxon>
    </lineage>
</organism>
<gene>
    <name evidence="2" type="ORF">SAMN02745121_04681</name>
</gene>
<evidence type="ECO:0000313" key="3">
    <source>
        <dbReference type="Proteomes" id="UP000199400"/>
    </source>
</evidence>